<dbReference type="InterPro" id="IPR011333">
    <property type="entry name" value="SKP1/BTB/POZ_sf"/>
</dbReference>
<proteinExistence type="predicted"/>
<dbReference type="SUPFAM" id="SSF81382">
    <property type="entry name" value="Skp1 dimerisation domain-like"/>
    <property type="match status" value="1"/>
</dbReference>
<evidence type="ECO:0000313" key="2">
    <source>
        <dbReference type="Proteomes" id="UP000807769"/>
    </source>
</evidence>
<sequence length="116" mass="13787">IPLPDASFRVLKKVREFCKYYKNDACPTARNRRDTPRLTSISEWNQNSITADQDMLFEIILPANYLQITLLFYDFRCQTVVNRTKRSTPEKLCNFLASQRIDCGDMPRWWYTIINL</sequence>
<dbReference type="InterPro" id="IPR036296">
    <property type="entry name" value="SKP1-like_dim_sf"/>
</dbReference>
<accession>A0A9P7E4X2</accession>
<name>A0A9P7E4X2_9AGAM</name>
<dbReference type="Gene3D" id="3.30.710.10">
    <property type="entry name" value="Potassium Channel Kv1.1, Chain A"/>
    <property type="match status" value="1"/>
</dbReference>
<evidence type="ECO:0008006" key="3">
    <source>
        <dbReference type="Google" id="ProtNLM"/>
    </source>
</evidence>
<dbReference type="EMBL" id="JABBWG010000031">
    <property type="protein sequence ID" value="KAG1810969.1"/>
    <property type="molecule type" value="Genomic_DNA"/>
</dbReference>
<gene>
    <name evidence="1" type="ORF">BJ212DRAFT_1278690</name>
</gene>
<organism evidence="1 2">
    <name type="scientific">Suillus subaureus</name>
    <dbReference type="NCBI Taxonomy" id="48587"/>
    <lineage>
        <taxon>Eukaryota</taxon>
        <taxon>Fungi</taxon>
        <taxon>Dikarya</taxon>
        <taxon>Basidiomycota</taxon>
        <taxon>Agaricomycotina</taxon>
        <taxon>Agaricomycetes</taxon>
        <taxon>Agaricomycetidae</taxon>
        <taxon>Boletales</taxon>
        <taxon>Suillineae</taxon>
        <taxon>Suillaceae</taxon>
        <taxon>Suillus</taxon>
    </lineage>
</organism>
<feature type="non-terminal residue" evidence="1">
    <location>
        <position position="1"/>
    </location>
</feature>
<dbReference type="Proteomes" id="UP000807769">
    <property type="component" value="Unassembled WGS sequence"/>
</dbReference>
<reference evidence="1" key="1">
    <citation type="journal article" date="2020" name="New Phytol.">
        <title>Comparative genomics reveals dynamic genome evolution in host specialist ectomycorrhizal fungi.</title>
        <authorList>
            <person name="Lofgren L.A."/>
            <person name="Nguyen N.H."/>
            <person name="Vilgalys R."/>
            <person name="Ruytinx J."/>
            <person name="Liao H.L."/>
            <person name="Branco S."/>
            <person name="Kuo A."/>
            <person name="LaButti K."/>
            <person name="Lipzen A."/>
            <person name="Andreopoulos W."/>
            <person name="Pangilinan J."/>
            <person name="Riley R."/>
            <person name="Hundley H."/>
            <person name="Na H."/>
            <person name="Barry K."/>
            <person name="Grigoriev I.V."/>
            <person name="Stajich J.E."/>
            <person name="Kennedy P.G."/>
        </authorList>
    </citation>
    <scope>NUCLEOTIDE SEQUENCE</scope>
    <source>
        <strain evidence="1">MN1</strain>
    </source>
</reference>
<protein>
    <recommendedName>
        <fullName evidence="3">SKP1 component POZ domain-containing protein</fullName>
    </recommendedName>
</protein>
<comment type="caution">
    <text evidence="1">The sequence shown here is derived from an EMBL/GenBank/DDBJ whole genome shotgun (WGS) entry which is preliminary data.</text>
</comment>
<dbReference type="PANTHER" id="PTHR11165">
    <property type="entry name" value="SKP1"/>
    <property type="match status" value="1"/>
</dbReference>
<dbReference type="RefSeq" id="XP_041189749.1">
    <property type="nucleotide sequence ID" value="XM_041331446.1"/>
</dbReference>
<evidence type="ECO:0000313" key="1">
    <source>
        <dbReference type="EMBL" id="KAG1810969.1"/>
    </source>
</evidence>
<dbReference type="OrthoDB" id="7827685at2759"/>
<dbReference type="GeneID" id="64625463"/>
<keyword evidence="2" id="KW-1185">Reference proteome</keyword>
<dbReference type="AlphaFoldDB" id="A0A9P7E4X2"/>
<dbReference type="InterPro" id="IPR016897">
    <property type="entry name" value="SKP1"/>
</dbReference>
<dbReference type="GO" id="GO:0006511">
    <property type="term" value="P:ubiquitin-dependent protein catabolic process"/>
    <property type="evidence" value="ECO:0007669"/>
    <property type="project" value="InterPro"/>
</dbReference>